<accession>A0A2I0BBJ2</accession>
<gene>
    <name evidence="2" type="ORF">AXF42_Ash013284</name>
</gene>
<name>A0A2I0BBJ2_9ASPA</name>
<evidence type="ECO:0000256" key="1">
    <source>
        <dbReference type="SAM" id="MobiDB-lite"/>
    </source>
</evidence>
<dbReference type="Proteomes" id="UP000236161">
    <property type="component" value="Unassembled WGS sequence"/>
</dbReference>
<protein>
    <submittedName>
        <fullName evidence="2">Uncharacterized protein</fullName>
    </submittedName>
</protein>
<organism evidence="2 3">
    <name type="scientific">Apostasia shenzhenica</name>
    <dbReference type="NCBI Taxonomy" id="1088818"/>
    <lineage>
        <taxon>Eukaryota</taxon>
        <taxon>Viridiplantae</taxon>
        <taxon>Streptophyta</taxon>
        <taxon>Embryophyta</taxon>
        <taxon>Tracheophyta</taxon>
        <taxon>Spermatophyta</taxon>
        <taxon>Magnoliopsida</taxon>
        <taxon>Liliopsida</taxon>
        <taxon>Asparagales</taxon>
        <taxon>Orchidaceae</taxon>
        <taxon>Apostasioideae</taxon>
        <taxon>Apostasia</taxon>
    </lineage>
</organism>
<evidence type="ECO:0000313" key="2">
    <source>
        <dbReference type="EMBL" id="PKA65163.1"/>
    </source>
</evidence>
<dbReference type="AlphaFoldDB" id="A0A2I0BBJ2"/>
<sequence length="77" mass="8496">MSKSQPPCHSPDEDESPLNGSCSHLLGSDQWRNTDTATYYDVGDKSMPPASRSFEMKKILPTSQNPLLILSVAILFI</sequence>
<reference evidence="2 3" key="1">
    <citation type="journal article" date="2017" name="Nature">
        <title>The Apostasia genome and the evolution of orchids.</title>
        <authorList>
            <person name="Zhang G.Q."/>
            <person name="Liu K.W."/>
            <person name="Li Z."/>
            <person name="Lohaus R."/>
            <person name="Hsiao Y.Y."/>
            <person name="Niu S.C."/>
            <person name="Wang J.Y."/>
            <person name="Lin Y.C."/>
            <person name="Xu Q."/>
            <person name="Chen L.J."/>
            <person name="Yoshida K."/>
            <person name="Fujiwara S."/>
            <person name="Wang Z.W."/>
            <person name="Zhang Y.Q."/>
            <person name="Mitsuda N."/>
            <person name="Wang M."/>
            <person name="Liu G.H."/>
            <person name="Pecoraro L."/>
            <person name="Huang H.X."/>
            <person name="Xiao X.J."/>
            <person name="Lin M."/>
            <person name="Wu X.Y."/>
            <person name="Wu W.L."/>
            <person name="Chen Y.Y."/>
            <person name="Chang S.B."/>
            <person name="Sakamoto S."/>
            <person name="Ohme-Takagi M."/>
            <person name="Yagi M."/>
            <person name="Zeng S.J."/>
            <person name="Shen C.Y."/>
            <person name="Yeh C.M."/>
            <person name="Luo Y.B."/>
            <person name="Tsai W.C."/>
            <person name="Van de Peer Y."/>
            <person name="Liu Z.J."/>
        </authorList>
    </citation>
    <scope>NUCLEOTIDE SEQUENCE [LARGE SCALE GENOMIC DNA]</scope>
    <source>
        <strain evidence="3">cv. Shenzhen</strain>
        <tissue evidence="2">Stem</tissue>
    </source>
</reference>
<dbReference type="EMBL" id="KZ451896">
    <property type="protein sequence ID" value="PKA65163.1"/>
    <property type="molecule type" value="Genomic_DNA"/>
</dbReference>
<proteinExistence type="predicted"/>
<feature type="region of interest" description="Disordered" evidence="1">
    <location>
        <begin position="1"/>
        <end position="27"/>
    </location>
</feature>
<keyword evidence="3" id="KW-1185">Reference proteome</keyword>
<evidence type="ECO:0000313" key="3">
    <source>
        <dbReference type="Proteomes" id="UP000236161"/>
    </source>
</evidence>